<keyword evidence="5" id="KW-0717">Septation</keyword>
<accession>A0ABR7SI92</accession>
<dbReference type="RefSeq" id="WP_187815671.1">
    <property type="nucleotide sequence ID" value="NZ_JACTVJ010000010.1"/>
</dbReference>
<name>A0ABR7SI92_9ACTN</name>
<evidence type="ECO:0000256" key="6">
    <source>
        <dbReference type="ARBA" id="ARBA00023306"/>
    </source>
</evidence>
<keyword evidence="8" id="KW-1185">Reference proteome</keyword>
<dbReference type="InterPro" id="IPR038658">
    <property type="entry name" value="SsgB_sf"/>
</dbReference>
<evidence type="ECO:0000256" key="5">
    <source>
        <dbReference type="ARBA" id="ARBA00023210"/>
    </source>
</evidence>
<evidence type="ECO:0000313" key="8">
    <source>
        <dbReference type="Proteomes" id="UP000642284"/>
    </source>
</evidence>
<dbReference type="EMBL" id="JACTVJ010000010">
    <property type="protein sequence ID" value="MBC9715236.1"/>
    <property type="molecule type" value="Genomic_DNA"/>
</dbReference>
<keyword evidence="3" id="KW-0132">Cell division</keyword>
<evidence type="ECO:0000256" key="4">
    <source>
        <dbReference type="ARBA" id="ARBA00022969"/>
    </source>
</evidence>
<dbReference type="Proteomes" id="UP000642284">
    <property type="component" value="Unassembled WGS sequence"/>
</dbReference>
<dbReference type="Gene3D" id="2.30.31.20">
    <property type="entry name" value="Sporulation-specific cell division protein SsgB"/>
    <property type="match status" value="1"/>
</dbReference>
<comment type="similarity">
    <text evidence="2">Belongs to the SsgA family.</text>
</comment>
<dbReference type="Pfam" id="PF04686">
    <property type="entry name" value="SsgA"/>
    <property type="match status" value="1"/>
</dbReference>
<keyword evidence="6" id="KW-0131">Cell cycle</keyword>
<dbReference type="InterPro" id="IPR006776">
    <property type="entry name" value="SsgB"/>
</dbReference>
<evidence type="ECO:0000256" key="2">
    <source>
        <dbReference type="ARBA" id="ARBA00009323"/>
    </source>
</evidence>
<keyword evidence="4" id="KW-0749">Sporulation</keyword>
<evidence type="ECO:0000313" key="7">
    <source>
        <dbReference type="EMBL" id="MBC9715236.1"/>
    </source>
</evidence>
<sequence>MPLTIEQRARARLVTSADAQPAVLVTLRYDGADPLAVHVTFPPEVTLDGRPATWTFARDLLEAGLRAPSGEGDVHVWPCGRAQTILEFHSPDGVALVQMDTTLLRRFLLRSYAMTAPGDESAALDLDRGLRALMREA</sequence>
<reference evidence="7 8" key="1">
    <citation type="submission" date="2020-08" db="EMBL/GenBank/DDBJ databases">
        <title>Genemic of Streptomyces polyaspartic.</title>
        <authorList>
            <person name="Liu W."/>
        </authorList>
    </citation>
    <scope>NUCLEOTIDE SEQUENCE [LARGE SCALE GENOMIC DNA]</scope>
    <source>
        <strain evidence="7 8">TRM66268-LWL</strain>
    </source>
</reference>
<comment type="caution">
    <text evidence="7">The sequence shown here is derived from an EMBL/GenBank/DDBJ whole genome shotgun (WGS) entry which is preliminary data.</text>
</comment>
<proteinExistence type="inferred from homology"/>
<evidence type="ECO:0000256" key="3">
    <source>
        <dbReference type="ARBA" id="ARBA00022618"/>
    </source>
</evidence>
<protein>
    <submittedName>
        <fullName evidence="7">SsgA family sporulation/cell division regulator</fullName>
    </submittedName>
</protein>
<organism evidence="7 8">
    <name type="scientific">Streptomyces polyasparticus</name>
    <dbReference type="NCBI Taxonomy" id="2767826"/>
    <lineage>
        <taxon>Bacteria</taxon>
        <taxon>Bacillati</taxon>
        <taxon>Actinomycetota</taxon>
        <taxon>Actinomycetes</taxon>
        <taxon>Kitasatosporales</taxon>
        <taxon>Streptomycetaceae</taxon>
        <taxon>Streptomyces</taxon>
    </lineage>
</organism>
<evidence type="ECO:0000256" key="1">
    <source>
        <dbReference type="ARBA" id="ARBA00004431"/>
    </source>
</evidence>
<gene>
    <name evidence="7" type="ORF">H9Y04_22035</name>
</gene>
<comment type="subcellular location">
    <subcellularLocation>
        <location evidence="1">Cell septum</location>
    </subcellularLocation>
</comment>